<evidence type="ECO:0000256" key="2">
    <source>
        <dbReference type="SAM" id="Phobius"/>
    </source>
</evidence>
<dbReference type="Pfam" id="PF03793">
    <property type="entry name" value="PASTA"/>
    <property type="match status" value="2"/>
</dbReference>
<dbReference type="Gene3D" id="3.30.10.20">
    <property type="match status" value="3"/>
</dbReference>
<organism evidence="4 5">
    <name type="scientific">Terriglobus roseus</name>
    <dbReference type="NCBI Taxonomy" id="392734"/>
    <lineage>
        <taxon>Bacteria</taxon>
        <taxon>Pseudomonadati</taxon>
        <taxon>Acidobacteriota</taxon>
        <taxon>Terriglobia</taxon>
        <taxon>Terriglobales</taxon>
        <taxon>Acidobacteriaceae</taxon>
        <taxon>Terriglobus</taxon>
    </lineage>
</organism>
<feature type="domain" description="PASTA" evidence="3">
    <location>
        <begin position="50"/>
        <end position="115"/>
    </location>
</feature>
<protein>
    <submittedName>
        <fullName evidence="4">PASTA domain, binds beta-lactams</fullName>
    </submittedName>
</protein>
<feature type="region of interest" description="Disordered" evidence="1">
    <location>
        <begin position="277"/>
        <end position="304"/>
    </location>
</feature>
<evidence type="ECO:0000259" key="3">
    <source>
        <dbReference type="PROSITE" id="PS51178"/>
    </source>
</evidence>
<feature type="transmembrane region" description="Helical" evidence="2">
    <location>
        <begin position="21"/>
        <end position="47"/>
    </location>
</feature>
<feature type="domain" description="PASTA" evidence="3">
    <location>
        <begin position="187"/>
        <end position="272"/>
    </location>
</feature>
<feature type="domain" description="PASTA" evidence="3">
    <location>
        <begin position="116"/>
        <end position="182"/>
    </location>
</feature>
<dbReference type="PROSITE" id="PS51178">
    <property type="entry name" value="PASTA"/>
    <property type="match status" value="3"/>
</dbReference>
<dbReference type="CDD" id="cd06577">
    <property type="entry name" value="PASTA_pknB"/>
    <property type="match status" value="2"/>
</dbReference>
<sequence length="316" mass="32640">MKIRVRYRNNSSEVTAGAARAFRISMTLLAMTAVALLSALITMRLAIHTGEVEVPSLSGLTVEEAADKTSSAQLNLTVENRFYSTTVPAGRVLSQSPAAGASVRKGWHMRITESMGPQRVAIPDTVGLNERDAAMAIRRASLDLGEIAHLPSPGPADIVLAQTPPANAEGVDKPEVSLLLSQPESASPRAYVMPNLVGMSYTAASAKMRELDLRIYAIVPQPIPVAVDPTAPAGAPPPPPVATLPAGVVLSQTPAAGMRVSAADTARVKMSAAAVANPAPTAAPSTIPTAPVNGTSAPKPPAPVVRQIAPISTPSR</sequence>
<evidence type="ECO:0000313" key="5">
    <source>
        <dbReference type="Proteomes" id="UP000182409"/>
    </source>
</evidence>
<evidence type="ECO:0000256" key="1">
    <source>
        <dbReference type="SAM" id="MobiDB-lite"/>
    </source>
</evidence>
<dbReference type="Proteomes" id="UP000182409">
    <property type="component" value="Unassembled WGS sequence"/>
</dbReference>
<dbReference type="OrthoDB" id="117799at2"/>
<reference evidence="4 5" key="1">
    <citation type="submission" date="2016-10" db="EMBL/GenBank/DDBJ databases">
        <authorList>
            <person name="de Groot N.N."/>
        </authorList>
    </citation>
    <scope>NUCLEOTIDE SEQUENCE [LARGE SCALE GENOMIC DNA]</scope>
    <source>
        <strain evidence="4 5">AB35.6</strain>
    </source>
</reference>
<dbReference type="SMART" id="SM00740">
    <property type="entry name" value="PASTA"/>
    <property type="match status" value="3"/>
</dbReference>
<feature type="compositionally biased region" description="Low complexity" evidence="1">
    <location>
        <begin position="277"/>
        <end position="291"/>
    </location>
</feature>
<dbReference type="InterPro" id="IPR005543">
    <property type="entry name" value="PASTA_dom"/>
</dbReference>
<gene>
    <name evidence="4" type="ORF">SAMN05443244_1403</name>
</gene>
<keyword evidence="2" id="KW-1133">Transmembrane helix</keyword>
<dbReference type="AlphaFoldDB" id="A0A1H4KYD0"/>
<dbReference type="EMBL" id="FNSD01000001">
    <property type="protein sequence ID" value="SEB63507.1"/>
    <property type="molecule type" value="Genomic_DNA"/>
</dbReference>
<keyword evidence="2" id="KW-0812">Transmembrane</keyword>
<accession>A0A1H4KYD0</accession>
<keyword evidence="2" id="KW-0472">Membrane</keyword>
<evidence type="ECO:0000313" key="4">
    <source>
        <dbReference type="EMBL" id="SEB63507.1"/>
    </source>
</evidence>
<name>A0A1H4KYD0_9BACT</name>
<proteinExistence type="predicted"/>
<dbReference type="RefSeq" id="WP_074652937.1">
    <property type="nucleotide sequence ID" value="NZ_FNSD01000001.1"/>
</dbReference>